<dbReference type="GO" id="GO:0016491">
    <property type="term" value="F:oxidoreductase activity"/>
    <property type="evidence" value="ECO:0007669"/>
    <property type="project" value="UniProtKB-KW"/>
</dbReference>
<dbReference type="InterPro" id="IPR051122">
    <property type="entry name" value="SDR_DHRS6-like"/>
</dbReference>
<evidence type="ECO:0000256" key="2">
    <source>
        <dbReference type="ARBA" id="ARBA00023002"/>
    </source>
</evidence>
<evidence type="ECO:0000313" key="3">
    <source>
        <dbReference type="EMBL" id="RAW10075.1"/>
    </source>
</evidence>
<comment type="caution">
    <text evidence="3">The sequence shown here is derived from an EMBL/GenBank/DDBJ whole genome shotgun (WGS) entry which is preliminary data.</text>
</comment>
<dbReference type="NCBIfam" id="NF005559">
    <property type="entry name" value="PRK07231.1"/>
    <property type="match status" value="1"/>
</dbReference>
<dbReference type="InterPro" id="IPR020904">
    <property type="entry name" value="Sc_DH/Rdtase_CS"/>
</dbReference>
<dbReference type="PROSITE" id="PS00061">
    <property type="entry name" value="ADH_SHORT"/>
    <property type="match status" value="1"/>
</dbReference>
<dbReference type="InterPro" id="IPR002347">
    <property type="entry name" value="SDR_fam"/>
</dbReference>
<dbReference type="FunFam" id="3.40.50.720:FF:000084">
    <property type="entry name" value="Short-chain dehydrogenase reductase"/>
    <property type="match status" value="1"/>
</dbReference>
<dbReference type="OrthoDB" id="7064009at2"/>
<dbReference type="Proteomes" id="UP000250462">
    <property type="component" value="Unassembled WGS sequence"/>
</dbReference>
<reference evidence="3 4" key="1">
    <citation type="submission" date="2018-06" db="EMBL/GenBank/DDBJ databases">
        <title>Phytoactinopolyspora halophila sp. nov., a novel halophilic actinomycete isolated from a saline soil in China.</title>
        <authorList>
            <person name="Tang S.-K."/>
        </authorList>
    </citation>
    <scope>NUCLEOTIDE SEQUENCE [LARGE SCALE GENOMIC DNA]</scope>
    <source>
        <strain evidence="3 4">YIM 96934</strain>
    </source>
</reference>
<comment type="similarity">
    <text evidence="1">Belongs to the short-chain dehydrogenases/reductases (SDR) family.</text>
</comment>
<organism evidence="3 4">
    <name type="scientific">Phytoactinopolyspora halophila</name>
    <dbReference type="NCBI Taxonomy" id="1981511"/>
    <lineage>
        <taxon>Bacteria</taxon>
        <taxon>Bacillati</taxon>
        <taxon>Actinomycetota</taxon>
        <taxon>Actinomycetes</taxon>
        <taxon>Jiangellales</taxon>
        <taxon>Jiangellaceae</taxon>
        <taxon>Phytoactinopolyspora</taxon>
    </lineage>
</organism>
<dbReference type="InterPro" id="IPR036291">
    <property type="entry name" value="NAD(P)-bd_dom_sf"/>
</dbReference>
<name>A0A329QCF2_9ACTN</name>
<dbReference type="RefSeq" id="WP_112260057.1">
    <property type="nucleotide sequence ID" value="NZ_QMIG01000030.1"/>
</dbReference>
<dbReference type="EMBL" id="QMIG01000030">
    <property type="protein sequence ID" value="RAW10075.1"/>
    <property type="molecule type" value="Genomic_DNA"/>
</dbReference>
<dbReference type="Gene3D" id="3.40.50.720">
    <property type="entry name" value="NAD(P)-binding Rossmann-like Domain"/>
    <property type="match status" value="1"/>
</dbReference>
<dbReference type="CDD" id="cd05233">
    <property type="entry name" value="SDR_c"/>
    <property type="match status" value="1"/>
</dbReference>
<evidence type="ECO:0000256" key="1">
    <source>
        <dbReference type="ARBA" id="ARBA00006484"/>
    </source>
</evidence>
<dbReference type="PANTHER" id="PTHR43477">
    <property type="entry name" value="DIHYDROANTICAPSIN 7-DEHYDROGENASE"/>
    <property type="match status" value="1"/>
</dbReference>
<dbReference type="PANTHER" id="PTHR43477:SF1">
    <property type="entry name" value="DIHYDROANTICAPSIN 7-DEHYDROGENASE"/>
    <property type="match status" value="1"/>
</dbReference>
<keyword evidence="2" id="KW-0560">Oxidoreductase</keyword>
<keyword evidence="4" id="KW-1185">Reference proteome</keyword>
<evidence type="ECO:0000313" key="4">
    <source>
        <dbReference type="Proteomes" id="UP000250462"/>
    </source>
</evidence>
<dbReference type="Pfam" id="PF13561">
    <property type="entry name" value="adh_short_C2"/>
    <property type="match status" value="1"/>
</dbReference>
<protein>
    <submittedName>
        <fullName evidence="3">Short-chain dehydrogenase</fullName>
    </submittedName>
</protein>
<dbReference type="PRINTS" id="PR00081">
    <property type="entry name" value="GDHRDH"/>
</dbReference>
<proteinExistence type="inferred from homology"/>
<dbReference type="SUPFAM" id="SSF51735">
    <property type="entry name" value="NAD(P)-binding Rossmann-fold domains"/>
    <property type="match status" value="1"/>
</dbReference>
<sequence>MTDELTGRTVVVTGAASGIGFEVARKMRDAGALVYAVDLAAPQEELDDVHHLTADVSSPADVQGFIEMAVRETGALDVVCNNAGVGSSTDVVTCPPDEWDHVFAVNVRGVFLGTKYAIPHMLHRGGTIVNTASAAALVGLPQRAAYCASKGAVVALTRQVAVEYAAHGIRCNCVCPGTVDSPWVERLMAETDDPSATRDALIARQPMGRLGSPAEIAEAIVFLASPASSFMTGSSMVVDGGVVAG</sequence>
<accession>A0A329QCF2</accession>
<dbReference type="AlphaFoldDB" id="A0A329QCF2"/>
<dbReference type="PRINTS" id="PR00080">
    <property type="entry name" value="SDRFAMILY"/>
</dbReference>
<gene>
    <name evidence="3" type="ORF">DPM12_19630</name>
</gene>